<dbReference type="HOGENOM" id="CLU_3003268_0_0_2"/>
<dbReference type="Proteomes" id="UP000008037">
    <property type="component" value="Chromosome"/>
</dbReference>
<proteinExistence type="predicted"/>
<name>K0IKI3_NITGG</name>
<evidence type="ECO:0000313" key="2">
    <source>
        <dbReference type="Proteomes" id="UP000008037"/>
    </source>
</evidence>
<dbReference type="STRING" id="1237085.Ngar_c28640"/>
<accession>K0IKI3</accession>
<gene>
    <name evidence="1" type="ordered locus">Ngar_c28640</name>
</gene>
<reference evidence="1 2" key="1">
    <citation type="journal article" date="2012" name="Environ. Microbiol.">
        <title>The genome of the ammonia-oxidizing Candidatus Nitrososphaera gargensis: insights into metabolic versatility and environmental adaptations.</title>
        <authorList>
            <person name="Spang A."/>
            <person name="Poehlein A."/>
            <person name="Offre P."/>
            <person name="Zumbragel S."/>
            <person name="Haider S."/>
            <person name="Rychlik N."/>
            <person name="Nowka B."/>
            <person name="Schmeisser C."/>
            <person name="Lebedeva E.V."/>
            <person name="Rattei T."/>
            <person name="Bohm C."/>
            <person name="Schmid M."/>
            <person name="Galushko A."/>
            <person name="Hatzenpichler R."/>
            <person name="Weinmaier T."/>
            <person name="Daniel R."/>
            <person name="Schleper C."/>
            <person name="Spieck E."/>
            <person name="Streit W."/>
            <person name="Wagner M."/>
        </authorList>
    </citation>
    <scope>NUCLEOTIDE SEQUENCE [LARGE SCALE GENOMIC DNA]</scope>
    <source>
        <strain evidence="2">Ga9.2</strain>
    </source>
</reference>
<dbReference type="GeneID" id="58787779"/>
<keyword evidence="2" id="KW-1185">Reference proteome</keyword>
<dbReference type="BioCyc" id="CNIT1237085:G1324-2864-MONOMER"/>
<dbReference type="EMBL" id="CP002408">
    <property type="protein sequence ID" value="AFU59783.1"/>
    <property type="molecule type" value="Genomic_DNA"/>
</dbReference>
<dbReference type="InParanoid" id="K0IKI3"/>
<protein>
    <submittedName>
        <fullName evidence="1">Uncharacterized protein</fullName>
    </submittedName>
</protein>
<dbReference type="RefSeq" id="WP_015020317.1">
    <property type="nucleotide sequence ID" value="NC_018719.1"/>
</dbReference>
<organism evidence="1 2">
    <name type="scientific">Nitrososphaera gargensis (strain Ga9.2)</name>
    <dbReference type="NCBI Taxonomy" id="1237085"/>
    <lineage>
        <taxon>Archaea</taxon>
        <taxon>Nitrososphaerota</taxon>
        <taxon>Nitrososphaeria</taxon>
        <taxon>Nitrososphaerales</taxon>
        <taxon>Nitrososphaeraceae</taxon>
        <taxon>Nitrososphaera</taxon>
    </lineage>
</organism>
<dbReference type="KEGG" id="nga:Ngar_c28640"/>
<sequence>MAQKSVICKSCKRKFLAPAVDTGRQEISSDIDESAAFALICPFCMAHALYTAKDLE</sequence>
<dbReference type="AlphaFoldDB" id="K0IKI3"/>
<evidence type="ECO:0000313" key="1">
    <source>
        <dbReference type="EMBL" id="AFU59783.1"/>
    </source>
</evidence>